<dbReference type="InterPro" id="IPR050537">
    <property type="entry name" value="2-oxoacid_dehydrogenase"/>
</dbReference>
<comment type="similarity">
    <text evidence="1">Belongs to the 2-oxoacid dehydrogenase family.</text>
</comment>
<dbReference type="Proteomes" id="UP001205105">
    <property type="component" value="Unassembled WGS sequence"/>
</dbReference>
<dbReference type="Gene3D" id="2.40.50.100">
    <property type="match status" value="1"/>
</dbReference>
<keyword evidence="3" id="KW-0809">Transit peptide</keyword>
<gene>
    <name evidence="5" type="ORF">COHA_006567</name>
</gene>
<dbReference type="EMBL" id="JADXDR010000095">
    <property type="protein sequence ID" value="KAI7839765.1"/>
    <property type="molecule type" value="Genomic_DNA"/>
</dbReference>
<feature type="domain" description="Lipoyl-binding" evidence="4">
    <location>
        <begin position="43"/>
        <end position="123"/>
    </location>
</feature>
<name>A0AAD5H4C1_9CHLO</name>
<evidence type="ECO:0000256" key="2">
    <source>
        <dbReference type="ARBA" id="ARBA00022823"/>
    </source>
</evidence>
<dbReference type="AlphaFoldDB" id="A0AAD5H4C1"/>
<dbReference type="InterPro" id="IPR000089">
    <property type="entry name" value="Biotin_lipoyl"/>
</dbReference>
<evidence type="ECO:0000259" key="4">
    <source>
        <dbReference type="PROSITE" id="PS50968"/>
    </source>
</evidence>
<keyword evidence="6" id="KW-1185">Reference proteome</keyword>
<dbReference type="PANTHER" id="PTHR43416">
    <property type="entry name" value="DIHYDROLIPOYLLYSINE-RESIDUE SUCCINYLTRANSFERASE COMPONENT OF 2-OXOGLUTARATE DEHYDROGENASE COMPLEX, MITOCHONDRIAL-RELATED"/>
    <property type="match status" value="1"/>
</dbReference>
<dbReference type="Pfam" id="PF00364">
    <property type="entry name" value="Biotin_lipoyl"/>
    <property type="match status" value="1"/>
</dbReference>
<keyword evidence="2" id="KW-0450">Lipoyl</keyword>
<dbReference type="GO" id="GO:0005739">
    <property type="term" value="C:mitochondrion"/>
    <property type="evidence" value="ECO:0007669"/>
    <property type="project" value="TreeGrafter"/>
</dbReference>
<comment type="caution">
    <text evidence="5">The sequence shown here is derived from an EMBL/GenBank/DDBJ whole genome shotgun (WGS) entry which is preliminary data.</text>
</comment>
<dbReference type="PANTHER" id="PTHR43416:SF5">
    <property type="entry name" value="DIHYDROLIPOYLLYSINE-RESIDUE SUCCINYLTRANSFERASE COMPONENT OF 2-OXOGLUTARATE DEHYDROGENASE COMPLEX, MITOCHONDRIAL"/>
    <property type="match status" value="1"/>
</dbReference>
<reference evidence="5" key="1">
    <citation type="submission" date="2020-11" db="EMBL/GenBank/DDBJ databases">
        <title>Chlorella ohadii genome sequencing and assembly.</title>
        <authorList>
            <person name="Murik O."/>
            <person name="Treves H."/>
            <person name="Kedem I."/>
            <person name="Shotland Y."/>
            <person name="Kaplan A."/>
        </authorList>
    </citation>
    <scope>NUCLEOTIDE SEQUENCE</scope>
    <source>
        <strain evidence="5">1</strain>
    </source>
</reference>
<evidence type="ECO:0000313" key="6">
    <source>
        <dbReference type="Proteomes" id="UP001205105"/>
    </source>
</evidence>
<evidence type="ECO:0000256" key="1">
    <source>
        <dbReference type="ARBA" id="ARBA00007317"/>
    </source>
</evidence>
<dbReference type="PROSITE" id="PS00189">
    <property type="entry name" value="LIPOYL"/>
    <property type="match status" value="1"/>
</dbReference>
<organism evidence="5 6">
    <name type="scientific">Chlorella ohadii</name>
    <dbReference type="NCBI Taxonomy" id="2649997"/>
    <lineage>
        <taxon>Eukaryota</taxon>
        <taxon>Viridiplantae</taxon>
        <taxon>Chlorophyta</taxon>
        <taxon>core chlorophytes</taxon>
        <taxon>Trebouxiophyceae</taxon>
        <taxon>Chlorellales</taxon>
        <taxon>Chlorellaceae</taxon>
        <taxon>Chlorella clade</taxon>
        <taxon>Chlorella</taxon>
    </lineage>
</organism>
<accession>A0AAD5H4C1</accession>
<dbReference type="InterPro" id="IPR003016">
    <property type="entry name" value="2-oxoA_DH_lipoyl-BS"/>
</dbReference>
<dbReference type="SUPFAM" id="SSF51230">
    <property type="entry name" value="Single hybrid motif"/>
    <property type="match status" value="1"/>
</dbReference>
<evidence type="ECO:0000256" key="3">
    <source>
        <dbReference type="ARBA" id="ARBA00022946"/>
    </source>
</evidence>
<dbReference type="GO" id="GO:0006099">
    <property type="term" value="P:tricarboxylic acid cycle"/>
    <property type="evidence" value="ECO:0007669"/>
    <property type="project" value="TreeGrafter"/>
</dbReference>
<evidence type="ECO:0000313" key="5">
    <source>
        <dbReference type="EMBL" id="KAI7839765.1"/>
    </source>
</evidence>
<dbReference type="InterPro" id="IPR011053">
    <property type="entry name" value="Single_hybrid_motif"/>
</dbReference>
<dbReference type="GO" id="GO:0004149">
    <property type="term" value="F:dihydrolipoyllysine-residue succinyltransferase activity"/>
    <property type="evidence" value="ECO:0007669"/>
    <property type="project" value="TreeGrafter"/>
</dbReference>
<dbReference type="PROSITE" id="PS50968">
    <property type="entry name" value="BIOTINYL_LIPOYL"/>
    <property type="match status" value="1"/>
</dbReference>
<dbReference type="CDD" id="cd06849">
    <property type="entry name" value="lipoyl_domain"/>
    <property type="match status" value="1"/>
</dbReference>
<proteinExistence type="inferred from homology"/>
<sequence>MQAARQVALSGARSALGAPTAAAWWPAAVAAAGLHTARQLLSSLQVKIPALGESIADGTVAVVLKQPGDRVEEDEPILQIETDKVTVDVRAPKAGIVEAILAAAAAAPAAAPAAEAHRMPSIRFPPRRTPEGDQISALPRTEAERMMAQVLSGGAQQAQQAQREPIPAEYKNMIAVPIVGGSMPILRGMAVPSGPPGPPRRTMTDAEMEAIMLGGADP</sequence>
<protein>
    <recommendedName>
        <fullName evidence="4">Lipoyl-binding domain-containing protein</fullName>
    </recommendedName>
</protein>